<dbReference type="Proteomes" id="UP000683925">
    <property type="component" value="Unassembled WGS sequence"/>
</dbReference>
<organism evidence="3 4">
    <name type="scientific">Paramecium octaurelia</name>
    <dbReference type="NCBI Taxonomy" id="43137"/>
    <lineage>
        <taxon>Eukaryota</taxon>
        <taxon>Sar</taxon>
        <taxon>Alveolata</taxon>
        <taxon>Ciliophora</taxon>
        <taxon>Intramacronucleata</taxon>
        <taxon>Oligohymenophorea</taxon>
        <taxon>Peniculida</taxon>
        <taxon>Parameciidae</taxon>
        <taxon>Paramecium</taxon>
    </lineage>
</organism>
<protein>
    <submittedName>
        <fullName evidence="3">Uncharacterized protein</fullName>
    </submittedName>
</protein>
<keyword evidence="1" id="KW-0175">Coiled coil</keyword>
<dbReference type="EMBL" id="CAJJDP010000043">
    <property type="protein sequence ID" value="CAD8163503.1"/>
    <property type="molecule type" value="Genomic_DNA"/>
</dbReference>
<dbReference type="OrthoDB" id="8828111at2759"/>
<feature type="coiled-coil region" evidence="1">
    <location>
        <begin position="450"/>
        <end position="537"/>
    </location>
</feature>
<name>A0A8S1UHA4_PAROT</name>
<feature type="compositionally biased region" description="Basic and acidic residues" evidence="2">
    <location>
        <begin position="1"/>
        <end position="12"/>
    </location>
</feature>
<evidence type="ECO:0000313" key="3">
    <source>
        <dbReference type="EMBL" id="CAD8163503.1"/>
    </source>
</evidence>
<evidence type="ECO:0000313" key="4">
    <source>
        <dbReference type="Proteomes" id="UP000683925"/>
    </source>
</evidence>
<gene>
    <name evidence="3" type="ORF">POCTA_138.1.T0430195</name>
</gene>
<keyword evidence="4" id="KW-1185">Reference proteome</keyword>
<sequence>MFSKFKNKEHQHSQQSTPTTPPKQVLSSNSEQNQIVPSLITPKESMFKGSLKVKTPLQTPPQSQSQPQQITQDTQKQTSSPTVSIIDSAPNQQTQIMEFPLDQHNVDQNVEIKIDVAQVKKATSSFSFLQRTKQETSQSTDESTQDQNESFIVCGMNSQQNSTQIYPQDQIVFSFQNNDMTNQQASEGCQQSQLNTNHSSMEQKDTQQIADSQNYKNLIQNMHTQIDDSHLEQYSTLIKQLHCFQQEQDQRKSEIFLQQQKIESLISSNHQKLSNFQNQLNQLSVEQQTFASSEQVETSLQEQCVQIQNKIQKIEEEIKIYELQFINFQNEKLKIKSEELKYYNITEQKLDEIEKFHLKYINQYQQESSTQIKRLLQILDEENERLKIQQIHIDIDYKHLDEEEQHLNQIMDNQTKDYRISQDLLLQKKLNLNSEITQLQLMLNQKILDLQLTDQELIQTKDKIQQVQQKFNQQLGKVQNKRAKLLDELKGLSVEKLSIETLENESIRRQQDYKNKLQDLQDSLNNIQEKRSNLLENANLIPAQCQEEIKVFHKYQEQKQVSFSVLQEIQKVQRQVDGLNYLRSISQQQLHEILNQKSELQIKLPKMIDCKAQFVQNKNFKGAAQINEQIKDVQKQIILFENNISQNQQKESQLLQQIDEIEDNLLLKQQQFKQLNQITEILRYQFQELKLKQIQQLGFQGLSSLIQEISSELKSLQQKNENMLNPNKKYSQDIPIDIFGKEQLGQNNRRIEQDSIHKQQMHNQETDYPEIQQQIQQLKEKVIKYAKEDQFQLAHQIQQQINEYQNEALRLNDGVKRKLEIDQKERLIC</sequence>
<accession>A0A8S1UHA4</accession>
<dbReference type="OMA" id="ITPKESM"/>
<feature type="coiled-coil region" evidence="1">
    <location>
        <begin position="623"/>
        <end position="719"/>
    </location>
</feature>
<evidence type="ECO:0000256" key="2">
    <source>
        <dbReference type="SAM" id="MobiDB-lite"/>
    </source>
</evidence>
<feature type="compositionally biased region" description="Low complexity" evidence="2">
    <location>
        <begin position="55"/>
        <end position="80"/>
    </location>
</feature>
<reference evidence="3" key="1">
    <citation type="submission" date="2021-01" db="EMBL/GenBank/DDBJ databases">
        <authorList>
            <consortium name="Genoscope - CEA"/>
            <person name="William W."/>
        </authorList>
    </citation>
    <scope>NUCLEOTIDE SEQUENCE</scope>
</reference>
<feature type="coiled-coil region" evidence="1">
    <location>
        <begin position="761"/>
        <end position="814"/>
    </location>
</feature>
<dbReference type="PANTHER" id="PTHR38394">
    <property type="entry name" value="NEUROFILAMENT LIGHT PROTEIN"/>
    <property type="match status" value="1"/>
</dbReference>
<comment type="caution">
    <text evidence="3">The sequence shown here is derived from an EMBL/GenBank/DDBJ whole genome shotgun (WGS) entry which is preliminary data.</text>
</comment>
<feature type="coiled-coil region" evidence="1">
    <location>
        <begin position="297"/>
        <end position="331"/>
    </location>
</feature>
<feature type="compositionally biased region" description="Polar residues" evidence="2">
    <location>
        <begin position="25"/>
        <end position="36"/>
    </location>
</feature>
<dbReference type="AlphaFoldDB" id="A0A8S1UHA4"/>
<proteinExistence type="predicted"/>
<evidence type="ECO:0000256" key="1">
    <source>
        <dbReference type="SAM" id="Coils"/>
    </source>
</evidence>
<dbReference type="PANTHER" id="PTHR38394:SF1">
    <property type="entry name" value="NEUROFILAMENT LIGHT PROTEIN"/>
    <property type="match status" value="1"/>
</dbReference>
<feature type="region of interest" description="Disordered" evidence="2">
    <location>
        <begin position="1"/>
        <end position="84"/>
    </location>
</feature>